<gene>
    <name evidence="2" type="ORF">I532_15621</name>
</gene>
<keyword evidence="1" id="KW-1133">Transmembrane helix</keyword>
<evidence type="ECO:0008006" key="4">
    <source>
        <dbReference type="Google" id="ProtNLM"/>
    </source>
</evidence>
<dbReference type="RefSeq" id="WP_003389363.1">
    <property type="nucleotide sequence ID" value="NZ_APBN01000006.1"/>
</dbReference>
<evidence type="ECO:0000256" key="1">
    <source>
        <dbReference type="SAM" id="Phobius"/>
    </source>
</evidence>
<dbReference type="EMBL" id="APBN01000006">
    <property type="protein sequence ID" value="EMT51785.1"/>
    <property type="molecule type" value="Genomic_DNA"/>
</dbReference>
<feature type="transmembrane region" description="Helical" evidence="1">
    <location>
        <begin position="130"/>
        <end position="150"/>
    </location>
</feature>
<evidence type="ECO:0000313" key="3">
    <source>
        <dbReference type="Proteomes" id="UP000012081"/>
    </source>
</evidence>
<dbReference type="AlphaFoldDB" id="M8E8H8"/>
<protein>
    <recommendedName>
        <fullName evidence="4">Integral membrane protein</fullName>
    </recommendedName>
</protein>
<keyword evidence="1" id="KW-0472">Membrane</keyword>
<evidence type="ECO:0000313" key="2">
    <source>
        <dbReference type="EMBL" id="EMT51785.1"/>
    </source>
</evidence>
<proteinExistence type="predicted"/>
<sequence>MDYILTHKWAFLIVAEVIFWVSIITFLIARYWFGKKTLSFVFFLLFIVNDLWIASLGFFDYLHTGQFSSYQIVVLVVFVYAITYGKSDFKKLDYYIQIYVAKWKGLPAPNIEPPKKLVGREHAQKERKHFYIHFSVYAIAHLVFYFLFGLSSRFYEITSMGDFFREFFSAKEGLLPFANPTVNNLSRIWTLIFVIDSIFALSYTVFPKSEKSRGLL</sequence>
<dbReference type="PATRIC" id="fig|1300222.3.peg.3270"/>
<feature type="transmembrane region" description="Helical" evidence="1">
    <location>
        <begin position="40"/>
        <end position="61"/>
    </location>
</feature>
<keyword evidence="1" id="KW-0812">Transmembrane</keyword>
<feature type="transmembrane region" description="Helical" evidence="1">
    <location>
        <begin position="12"/>
        <end position="33"/>
    </location>
</feature>
<dbReference type="Proteomes" id="UP000012081">
    <property type="component" value="Unassembled WGS sequence"/>
</dbReference>
<dbReference type="OrthoDB" id="1683959at2"/>
<comment type="caution">
    <text evidence="2">The sequence shown here is derived from an EMBL/GenBank/DDBJ whole genome shotgun (WGS) entry which is preliminary data.</text>
</comment>
<dbReference type="STRING" id="1300222.I532_15621"/>
<name>M8E8H8_9BACL</name>
<feature type="transmembrane region" description="Helical" evidence="1">
    <location>
        <begin position="188"/>
        <end position="206"/>
    </location>
</feature>
<feature type="transmembrane region" description="Helical" evidence="1">
    <location>
        <begin position="67"/>
        <end position="85"/>
    </location>
</feature>
<accession>M8E8H8</accession>
<dbReference type="GeneID" id="89501740"/>
<reference evidence="2 3" key="1">
    <citation type="submission" date="2013-03" db="EMBL/GenBank/DDBJ databases">
        <title>Assembly of a new bacterial strain Brevibacillus borstelensis AK1.</title>
        <authorList>
            <person name="Rajan I."/>
            <person name="PoliReddy D."/>
            <person name="Sugumar T."/>
            <person name="Rathinam K."/>
            <person name="Alqarawi S."/>
            <person name="Khalil A.B."/>
            <person name="Sivakumar N."/>
        </authorList>
    </citation>
    <scope>NUCLEOTIDE SEQUENCE [LARGE SCALE GENOMIC DNA]</scope>
    <source>
        <strain evidence="2 3">AK1</strain>
    </source>
</reference>
<organism evidence="2 3">
    <name type="scientific">Brevibacillus borstelensis AK1</name>
    <dbReference type="NCBI Taxonomy" id="1300222"/>
    <lineage>
        <taxon>Bacteria</taxon>
        <taxon>Bacillati</taxon>
        <taxon>Bacillota</taxon>
        <taxon>Bacilli</taxon>
        <taxon>Bacillales</taxon>
        <taxon>Paenibacillaceae</taxon>
        <taxon>Brevibacillus</taxon>
    </lineage>
</organism>
<keyword evidence="3" id="KW-1185">Reference proteome</keyword>